<feature type="region of interest" description="Disordered" evidence="1">
    <location>
        <begin position="209"/>
        <end position="242"/>
    </location>
</feature>
<accession>A0A6P4JK87</accession>
<dbReference type="OrthoDB" id="7842083at2759"/>
<evidence type="ECO:0000256" key="2">
    <source>
        <dbReference type="SAM" id="Phobius"/>
    </source>
</evidence>
<feature type="transmembrane region" description="Helical" evidence="2">
    <location>
        <begin position="40"/>
        <end position="67"/>
    </location>
</feature>
<gene>
    <name evidence="4" type="primary">LOC108083690</name>
</gene>
<evidence type="ECO:0000313" key="4">
    <source>
        <dbReference type="RefSeq" id="XP_017035064.1"/>
    </source>
</evidence>
<dbReference type="GeneID" id="108083690"/>
<dbReference type="AlphaFoldDB" id="A0A6P4JK87"/>
<name>A0A6P4JK87_DROKI</name>
<protein>
    <submittedName>
        <fullName evidence="4">Uncharacterized protein</fullName>
    </submittedName>
</protein>
<proteinExistence type="predicted"/>
<keyword evidence="3" id="KW-1185">Reference proteome</keyword>
<evidence type="ECO:0000256" key="1">
    <source>
        <dbReference type="SAM" id="MobiDB-lite"/>
    </source>
</evidence>
<keyword evidence="2" id="KW-0472">Membrane</keyword>
<sequence>MLQKSSDAILPWIPAAFSVDLRLLSVSCHSFWNGLMFLDAIFFIPTLFTYLLILLLACILCFIVVYISHKIYISIYDNLPLAGLPNSRLQVRPASNHAMTVREYLECSLRYPRSNQPSLRSIWIQNRSQILESSSALRIVLSLDPCYLVSIEYNVSPSRRSLSFLCNCHRDEPGCAALEPQPAGSIHVVRYYDHLSKIPRLRVMLKCNQRRSEPRPDSSTQLWRDDGVPEAWDPSCTDPEAACRPLGQRITRNARQPE</sequence>
<organism evidence="3 4">
    <name type="scientific">Drosophila kikkawai</name>
    <name type="common">Fruit fly</name>
    <dbReference type="NCBI Taxonomy" id="30033"/>
    <lineage>
        <taxon>Eukaryota</taxon>
        <taxon>Metazoa</taxon>
        <taxon>Ecdysozoa</taxon>
        <taxon>Arthropoda</taxon>
        <taxon>Hexapoda</taxon>
        <taxon>Insecta</taxon>
        <taxon>Pterygota</taxon>
        <taxon>Neoptera</taxon>
        <taxon>Endopterygota</taxon>
        <taxon>Diptera</taxon>
        <taxon>Brachycera</taxon>
        <taxon>Muscomorpha</taxon>
        <taxon>Ephydroidea</taxon>
        <taxon>Drosophilidae</taxon>
        <taxon>Drosophila</taxon>
        <taxon>Sophophora</taxon>
    </lineage>
</organism>
<dbReference type="RefSeq" id="XP_017035064.1">
    <property type="nucleotide sequence ID" value="XM_017179575.3"/>
</dbReference>
<keyword evidence="2" id="KW-1133">Transmembrane helix</keyword>
<reference evidence="4" key="1">
    <citation type="submission" date="2025-08" db="UniProtKB">
        <authorList>
            <consortium name="RefSeq"/>
        </authorList>
    </citation>
    <scope>IDENTIFICATION</scope>
    <source>
        <strain evidence="4">14028-0561.14</strain>
        <tissue evidence="4">Whole fly</tissue>
    </source>
</reference>
<keyword evidence="2" id="KW-0812">Transmembrane</keyword>
<dbReference type="Proteomes" id="UP001652661">
    <property type="component" value="Chromosome 3L"/>
</dbReference>
<evidence type="ECO:0000313" key="3">
    <source>
        <dbReference type="Proteomes" id="UP001652661"/>
    </source>
</evidence>